<dbReference type="PANTHER" id="PTHR46652:SF3">
    <property type="entry name" value="LEUCINE-RICH REPEAT-CONTAINING PROTEIN 9"/>
    <property type="match status" value="1"/>
</dbReference>
<dbReference type="OrthoDB" id="7451790at2759"/>
<dbReference type="SMART" id="SM00365">
    <property type="entry name" value="LRR_SD22"/>
    <property type="match status" value="2"/>
</dbReference>
<dbReference type="Proteomes" id="UP000752696">
    <property type="component" value="Unassembled WGS sequence"/>
</dbReference>
<evidence type="ECO:0000313" key="3">
    <source>
        <dbReference type="EMBL" id="CAD1474929.1"/>
    </source>
</evidence>
<dbReference type="InterPro" id="IPR050836">
    <property type="entry name" value="SDS22/Internalin_LRR"/>
</dbReference>
<proteinExistence type="predicted"/>
<evidence type="ECO:0000256" key="2">
    <source>
        <dbReference type="ARBA" id="ARBA00022737"/>
    </source>
</evidence>
<dbReference type="AlphaFoldDB" id="A0A6V7H6D2"/>
<dbReference type="PANTHER" id="PTHR46652">
    <property type="entry name" value="LEUCINE-RICH REPEAT AND IQ DOMAIN-CONTAINING PROTEIN 1-RELATED"/>
    <property type="match status" value="1"/>
</dbReference>
<comment type="caution">
    <text evidence="3">The sequence shown here is derived from an EMBL/GenBank/DDBJ whole genome shotgun (WGS) entry which is preliminary data.</text>
</comment>
<dbReference type="Pfam" id="PF12799">
    <property type="entry name" value="LRR_4"/>
    <property type="match status" value="1"/>
</dbReference>
<evidence type="ECO:0000313" key="4">
    <source>
        <dbReference type="Proteomes" id="UP000752696"/>
    </source>
</evidence>
<dbReference type="InterPro" id="IPR025875">
    <property type="entry name" value="Leu-rich_rpt_4"/>
</dbReference>
<feature type="non-terminal residue" evidence="3">
    <location>
        <position position="1"/>
    </location>
</feature>
<keyword evidence="4" id="KW-1185">Reference proteome</keyword>
<gene>
    <name evidence="3" type="ORF">MHI_LOCUS504978</name>
</gene>
<dbReference type="InterPro" id="IPR032675">
    <property type="entry name" value="LRR_dom_sf"/>
</dbReference>
<keyword evidence="2" id="KW-0677">Repeat</keyword>
<sequence length="157" mass="18342">KKKRNNNKRELCLFYSNIISIEKLLFAKQNIRTLIIIGQRDISSFSAISQLIELQELWIVECGIKDVPPFKENCLLKKLYLYSNEISHIPNLEVCSHLNVLYLSGNNIRKLENLDTLTWLQELNLANNKLERINKISWRKSELRSLNLAGNPLCFIK</sequence>
<dbReference type="PROSITE" id="PS51450">
    <property type="entry name" value="LRR"/>
    <property type="match status" value="3"/>
</dbReference>
<keyword evidence="1" id="KW-0433">Leucine-rich repeat</keyword>
<evidence type="ECO:0000256" key="1">
    <source>
        <dbReference type="ARBA" id="ARBA00022614"/>
    </source>
</evidence>
<dbReference type="InterPro" id="IPR001611">
    <property type="entry name" value="Leu-rich_rpt"/>
</dbReference>
<dbReference type="SUPFAM" id="SSF52058">
    <property type="entry name" value="L domain-like"/>
    <property type="match status" value="1"/>
</dbReference>
<evidence type="ECO:0008006" key="5">
    <source>
        <dbReference type="Google" id="ProtNLM"/>
    </source>
</evidence>
<dbReference type="Gene3D" id="3.80.10.10">
    <property type="entry name" value="Ribonuclease Inhibitor"/>
    <property type="match status" value="1"/>
</dbReference>
<feature type="non-terminal residue" evidence="3">
    <location>
        <position position="157"/>
    </location>
</feature>
<name>A0A6V7H6D2_9HYME</name>
<accession>A0A6V7H6D2</accession>
<organism evidence="3 4">
    <name type="scientific">Heterotrigona itama</name>
    <dbReference type="NCBI Taxonomy" id="395501"/>
    <lineage>
        <taxon>Eukaryota</taxon>
        <taxon>Metazoa</taxon>
        <taxon>Ecdysozoa</taxon>
        <taxon>Arthropoda</taxon>
        <taxon>Hexapoda</taxon>
        <taxon>Insecta</taxon>
        <taxon>Pterygota</taxon>
        <taxon>Neoptera</taxon>
        <taxon>Endopterygota</taxon>
        <taxon>Hymenoptera</taxon>
        <taxon>Apocrita</taxon>
        <taxon>Aculeata</taxon>
        <taxon>Apoidea</taxon>
        <taxon>Anthophila</taxon>
        <taxon>Apidae</taxon>
        <taxon>Heterotrigona</taxon>
    </lineage>
</organism>
<dbReference type="EMBL" id="CAJDYZ010008047">
    <property type="protein sequence ID" value="CAD1474929.1"/>
    <property type="molecule type" value="Genomic_DNA"/>
</dbReference>
<protein>
    <recommendedName>
        <fullName evidence="5">Dynein assembly factor 1, axonemal homolog</fullName>
    </recommendedName>
</protein>
<reference evidence="3" key="1">
    <citation type="submission" date="2020-07" db="EMBL/GenBank/DDBJ databases">
        <authorList>
            <person name="Nazaruddin N."/>
        </authorList>
    </citation>
    <scope>NUCLEOTIDE SEQUENCE</scope>
</reference>